<accession>A0A9N9DA11</accession>
<proteinExistence type="predicted"/>
<sequence>MNNNPYIPPSLSSSKNSTFPSTKRTSLIKNFFSGSLFDNNSNNQDQDICESLFNNPTNSNINHNKYYDEDFSYHLNDGKISSSHINTKMTNVITQSEDAKGLNGGLLARFPSTVHRRLINRNGSISENTNETLKTNKSREFLDPSNTRKAIGRLYRRATTPNLKAEAQVQEEQQRKRQELKRLTVKETKEPEEKQDRKTPEMQDRLLRKVFSNSNLKSSPPTLQSPISANSVMLGKETTPMISKQEETTKVRFSLEDIVNTDKLHAYLTVLKKFKDLEQPDYQADMCYLLRAQERYKLWLNLLEQGKFSSPPLPPLDVCYIWHAHCLSPLHYFEDAQRLGFGRSVNYNFPLRKLNELWDKSPEHIHERSQQIWEQNTDKSWVLDPFDDSDFEFDCPWCAIPLHLSVKNYVKLMRTQDHVEKCFHCGALLSQDSISAKRFLDDVAEWMTSNKGGLEYFDTTTRKQYISGTLVDIRTGEICNRSTKTDCDLLFDVTSQYIVQLVAVQRLESKQCQWSIITNALELRMEELKRQWNLTNIRKGVVQRMISSYAGITSTFSIDLVSAVLQQREFTHKMVADNDINVAVAAAPASAWIQKPEVLSNVVIRYQKFLRLMRREPNLVLVPTLDIDLGWHTHMLHPKPYRKFTKTHLKRVINYNDTIFQQPGLEQGFLKTEKAWYKKYKEPYYSSNNTNNDHIQKDWLKPSKKVMSSVVPNYGAFLFWKSKKNNKKEEEEFQRRHSYYIPKQPQDQLQKQYREYGIINTPQTSKPQGLPSNCKMSTHQSSFPSTLYQSHDYGWLWLSCEENNWGMDAEDVFDSIDQCGASSRILDM</sequence>
<feature type="compositionally biased region" description="Basic and acidic residues" evidence="1">
    <location>
        <begin position="172"/>
        <end position="202"/>
    </location>
</feature>
<name>A0A9N9DA11_9GLOM</name>
<organism evidence="2 3">
    <name type="scientific">Ambispora gerdemannii</name>
    <dbReference type="NCBI Taxonomy" id="144530"/>
    <lineage>
        <taxon>Eukaryota</taxon>
        <taxon>Fungi</taxon>
        <taxon>Fungi incertae sedis</taxon>
        <taxon>Mucoromycota</taxon>
        <taxon>Glomeromycotina</taxon>
        <taxon>Glomeromycetes</taxon>
        <taxon>Archaeosporales</taxon>
        <taxon>Ambisporaceae</taxon>
        <taxon>Ambispora</taxon>
    </lineage>
</organism>
<keyword evidence="3" id="KW-1185">Reference proteome</keyword>
<dbReference type="PANTHER" id="PTHR34365">
    <property type="entry name" value="ENOLASE (DUF1399)"/>
    <property type="match status" value="1"/>
</dbReference>
<dbReference type="Proteomes" id="UP000789831">
    <property type="component" value="Unassembled WGS sequence"/>
</dbReference>
<gene>
    <name evidence="2" type="ORF">AGERDE_LOCUS10590</name>
</gene>
<dbReference type="OrthoDB" id="2684236at2759"/>
<dbReference type="Pfam" id="PF07173">
    <property type="entry name" value="GRDP-like"/>
    <property type="match status" value="2"/>
</dbReference>
<evidence type="ECO:0000313" key="3">
    <source>
        <dbReference type="Proteomes" id="UP000789831"/>
    </source>
</evidence>
<dbReference type="EMBL" id="CAJVPL010003421">
    <property type="protein sequence ID" value="CAG8632410.1"/>
    <property type="molecule type" value="Genomic_DNA"/>
</dbReference>
<feature type="region of interest" description="Disordered" evidence="1">
    <location>
        <begin position="135"/>
        <end position="202"/>
    </location>
</feature>
<evidence type="ECO:0000256" key="1">
    <source>
        <dbReference type="SAM" id="MobiDB-lite"/>
    </source>
</evidence>
<protein>
    <submittedName>
        <fullName evidence="2">3927_t:CDS:1</fullName>
    </submittedName>
</protein>
<reference evidence="2" key="1">
    <citation type="submission" date="2021-06" db="EMBL/GenBank/DDBJ databases">
        <authorList>
            <person name="Kallberg Y."/>
            <person name="Tangrot J."/>
            <person name="Rosling A."/>
        </authorList>
    </citation>
    <scope>NUCLEOTIDE SEQUENCE</scope>
    <source>
        <strain evidence="2">MT106</strain>
    </source>
</reference>
<dbReference type="InterPro" id="IPR009836">
    <property type="entry name" value="GRDP-like"/>
</dbReference>
<dbReference type="AlphaFoldDB" id="A0A9N9DA11"/>
<evidence type="ECO:0000313" key="2">
    <source>
        <dbReference type="EMBL" id="CAG8632410.1"/>
    </source>
</evidence>
<comment type="caution">
    <text evidence="2">The sequence shown here is derived from an EMBL/GenBank/DDBJ whole genome shotgun (WGS) entry which is preliminary data.</text>
</comment>
<dbReference type="PANTHER" id="PTHR34365:SF7">
    <property type="entry name" value="GLYCINE-RICH DOMAIN-CONTAINING PROTEIN 1"/>
    <property type="match status" value="1"/>
</dbReference>